<proteinExistence type="predicted"/>
<evidence type="ECO:0008006" key="3">
    <source>
        <dbReference type="Google" id="ProtNLM"/>
    </source>
</evidence>
<evidence type="ECO:0000313" key="1">
    <source>
        <dbReference type="EMBL" id="GKV23119.1"/>
    </source>
</evidence>
<comment type="caution">
    <text evidence="1">The sequence shown here is derived from an EMBL/GenBank/DDBJ whole genome shotgun (WGS) entry which is preliminary data.</text>
</comment>
<dbReference type="Gene3D" id="3.30.420.140">
    <property type="entry name" value="YqgF/RNase H-like domain"/>
    <property type="match status" value="1"/>
</dbReference>
<dbReference type="EMBL" id="BPVZ01000062">
    <property type="protein sequence ID" value="GKV23119.1"/>
    <property type="molecule type" value="Genomic_DNA"/>
</dbReference>
<organism evidence="1 2">
    <name type="scientific">Rubroshorea leprosula</name>
    <dbReference type="NCBI Taxonomy" id="152421"/>
    <lineage>
        <taxon>Eukaryota</taxon>
        <taxon>Viridiplantae</taxon>
        <taxon>Streptophyta</taxon>
        <taxon>Embryophyta</taxon>
        <taxon>Tracheophyta</taxon>
        <taxon>Spermatophyta</taxon>
        <taxon>Magnoliopsida</taxon>
        <taxon>eudicotyledons</taxon>
        <taxon>Gunneridae</taxon>
        <taxon>Pentapetalae</taxon>
        <taxon>rosids</taxon>
        <taxon>malvids</taxon>
        <taxon>Malvales</taxon>
        <taxon>Dipterocarpaceae</taxon>
        <taxon>Rubroshorea</taxon>
    </lineage>
</organism>
<dbReference type="SUPFAM" id="SSF53098">
    <property type="entry name" value="Ribonuclease H-like"/>
    <property type="match status" value="1"/>
</dbReference>
<gene>
    <name evidence="1" type="ORF">SLEP1_g32892</name>
</gene>
<dbReference type="InterPro" id="IPR037027">
    <property type="entry name" value="YqgF/RNaseH-like_dom_sf"/>
</dbReference>
<accession>A0AAV5KF22</accession>
<reference evidence="1 2" key="1">
    <citation type="journal article" date="2021" name="Commun. Biol.">
        <title>The genome of Shorea leprosula (Dipterocarpaceae) highlights the ecological relevance of drought in aseasonal tropical rainforests.</title>
        <authorList>
            <person name="Ng K.K.S."/>
            <person name="Kobayashi M.J."/>
            <person name="Fawcett J.A."/>
            <person name="Hatakeyama M."/>
            <person name="Paape T."/>
            <person name="Ng C.H."/>
            <person name="Ang C.C."/>
            <person name="Tnah L.H."/>
            <person name="Lee C.T."/>
            <person name="Nishiyama T."/>
            <person name="Sese J."/>
            <person name="O'Brien M.J."/>
            <person name="Copetti D."/>
            <person name="Mohd Noor M.I."/>
            <person name="Ong R.C."/>
            <person name="Putra M."/>
            <person name="Sireger I.Z."/>
            <person name="Indrioko S."/>
            <person name="Kosugi Y."/>
            <person name="Izuno A."/>
            <person name="Isagi Y."/>
            <person name="Lee S.L."/>
            <person name="Shimizu K.K."/>
        </authorList>
    </citation>
    <scope>NUCLEOTIDE SEQUENCE [LARGE SCALE GENOMIC DNA]</scope>
    <source>
        <strain evidence="1">214</strain>
    </source>
</reference>
<sequence length="86" mass="9450">MKALERGRLLGVDVGNKYVGLAVSDPCNKIASLLRYDVISAYDQAGEVVMSLHVFSSFGSLFAYCQVIYFEFRTCGVVGFIVIVEC</sequence>
<dbReference type="Proteomes" id="UP001054252">
    <property type="component" value="Unassembled WGS sequence"/>
</dbReference>
<dbReference type="GO" id="GO:0006139">
    <property type="term" value="P:nucleobase-containing compound metabolic process"/>
    <property type="evidence" value="ECO:0007669"/>
    <property type="project" value="InterPro"/>
</dbReference>
<dbReference type="AlphaFoldDB" id="A0AAV5KF22"/>
<protein>
    <recommendedName>
        <fullName evidence="3">YqgF/RNase H-like domain-containing protein</fullName>
    </recommendedName>
</protein>
<keyword evidence="2" id="KW-1185">Reference proteome</keyword>
<evidence type="ECO:0000313" key="2">
    <source>
        <dbReference type="Proteomes" id="UP001054252"/>
    </source>
</evidence>
<dbReference type="InterPro" id="IPR012337">
    <property type="entry name" value="RNaseH-like_sf"/>
</dbReference>
<name>A0AAV5KF22_9ROSI</name>